<evidence type="ECO:0000313" key="1">
    <source>
        <dbReference type="EMBL" id="ELP35116.1"/>
    </source>
</evidence>
<accession>L7CPX8</accession>
<dbReference type="EMBL" id="AMWG01000021">
    <property type="protein sequence ID" value="ELP35116.1"/>
    <property type="molecule type" value="Genomic_DNA"/>
</dbReference>
<organism evidence="1 2">
    <name type="scientific">Rhodopirellula baltica SWK14</name>
    <dbReference type="NCBI Taxonomy" id="993516"/>
    <lineage>
        <taxon>Bacteria</taxon>
        <taxon>Pseudomonadati</taxon>
        <taxon>Planctomycetota</taxon>
        <taxon>Planctomycetia</taxon>
        <taxon>Pirellulales</taxon>
        <taxon>Pirellulaceae</taxon>
        <taxon>Rhodopirellula</taxon>
    </lineage>
</organism>
<proteinExistence type="predicted"/>
<gene>
    <name evidence="1" type="ORF">RBSWK_01116</name>
</gene>
<dbReference type="Proteomes" id="UP000010959">
    <property type="component" value="Unassembled WGS sequence"/>
</dbReference>
<name>L7CPX8_RHOBT</name>
<sequence length="59" mass="6646">MSAASQNDVQVSLFREQFGQFCGFRRKISAILVFFRAMTLINFLDLSGNSQCLGRLGVR</sequence>
<reference evidence="1 2" key="1">
    <citation type="journal article" date="2013" name="Mar. Genomics">
        <title>Expression of sulfatases in Rhodopirellula baltica and the diversity of sulfatases in the genus Rhodopirellula.</title>
        <authorList>
            <person name="Wegner C.E."/>
            <person name="Richter-Heitmann T."/>
            <person name="Klindworth A."/>
            <person name="Klockow C."/>
            <person name="Richter M."/>
            <person name="Achstetter T."/>
            <person name="Glockner F.O."/>
            <person name="Harder J."/>
        </authorList>
    </citation>
    <scope>NUCLEOTIDE SEQUENCE [LARGE SCALE GENOMIC DNA]</scope>
    <source>
        <strain evidence="1 2">SWK14</strain>
    </source>
</reference>
<dbReference type="AlphaFoldDB" id="L7CPX8"/>
<dbReference type="PATRIC" id="fig|993516.3.peg.1179"/>
<protein>
    <submittedName>
        <fullName evidence="1">Uncharacterized protein</fullName>
    </submittedName>
</protein>
<evidence type="ECO:0000313" key="2">
    <source>
        <dbReference type="Proteomes" id="UP000010959"/>
    </source>
</evidence>
<comment type="caution">
    <text evidence="1">The sequence shown here is derived from an EMBL/GenBank/DDBJ whole genome shotgun (WGS) entry which is preliminary data.</text>
</comment>